<feature type="domain" description="Heterokaryon incompatibility" evidence="2">
    <location>
        <begin position="345"/>
        <end position="512"/>
    </location>
</feature>
<name>J3PHU7_GAET3</name>
<dbReference type="EMBL" id="GL385404">
    <property type="protein sequence ID" value="EJT69459.1"/>
    <property type="molecule type" value="Genomic_DNA"/>
</dbReference>
<reference evidence="4" key="5">
    <citation type="submission" date="2018-04" db="UniProtKB">
        <authorList>
            <consortium name="EnsemblFungi"/>
        </authorList>
    </citation>
    <scope>IDENTIFICATION</scope>
    <source>
        <strain evidence="4">R3-111a-1</strain>
    </source>
</reference>
<evidence type="ECO:0000256" key="1">
    <source>
        <dbReference type="SAM" id="MobiDB-lite"/>
    </source>
</evidence>
<reference evidence="3" key="3">
    <citation type="submission" date="2010-09" db="EMBL/GenBank/DDBJ databases">
        <title>Annotation of Gaeumannomyces graminis var. tritici R3-111a-1.</title>
        <authorList>
            <consortium name="The Broad Institute Genome Sequencing Platform"/>
            <person name="Ma L.-J."/>
            <person name="Dead R."/>
            <person name="Young S.K."/>
            <person name="Zeng Q."/>
            <person name="Gargeya S."/>
            <person name="Fitzgerald M."/>
            <person name="Haas B."/>
            <person name="Abouelleil A."/>
            <person name="Alvarado L."/>
            <person name="Arachchi H.M."/>
            <person name="Berlin A."/>
            <person name="Brown A."/>
            <person name="Chapman S.B."/>
            <person name="Chen Z."/>
            <person name="Dunbar C."/>
            <person name="Freedman E."/>
            <person name="Gearin G."/>
            <person name="Gellesch M."/>
            <person name="Goldberg J."/>
            <person name="Griggs A."/>
            <person name="Gujja S."/>
            <person name="Heiman D."/>
            <person name="Howarth C."/>
            <person name="Larson L."/>
            <person name="Lui A."/>
            <person name="MacDonald P.J.P."/>
            <person name="Mehta T."/>
            <person name="Montmayeur A."/>
            <person name="Murphy C."/>
            <person name="Neiman D."/>
            <person name="Pearson M."/>
            <person name="Priest M."/>
            <person name="Roberts A."/>
            <person name="Saif S."/>
            <person name="Shea T."/>
            <person name="Shenoy N."/>
            <person name="Sisk P."/>
            <person name="Stolte C."/>
            <person name="Sykes S."/>
            <person name="Yandava C."/>
            <person name="Wortman J."/>
            <person name="Nusbaum C."/>
            <person name="Birren B."/>
        </authorList>
    </citation>
    <scope>NUCLEOTIDE SEQUENCE</scope>
    <source>
        <strain evidence="3">R3-111a-1</strain>
    </source>
</reference>
<feature type="region of interest" description="Disordered" evidence="1">
    <location>
        <begin position="770"/>
        <end position="796"/>
    </location>
</feature>
<dbReference type="PANTHER" id="PTHR33112:SF16">
    <property type="entry name" value="HETEROKARYON INCOMPATIBILITY DOMAIN-CONTAINING PROTEIN"/>
    <property type="match status" value="1"/>
</dbReference>
<reference evidence="5" key="1">
    <citation type="submission" date="2010-07" db="EMBL/GenBank/DDBJ databases">
        <title>The genome sequence of Gaeumannomyces graminis var. tritici strain R3-111a-1.</title>
        <authorList>
            <consortium name="The Broad Institute Genome Sequencing Platform"/>
            <person name="Ma L.-J."/>
            <person name="Dead R."/>
            <person name="Young S."/>
            <person name="Zeng Q."/>
            <person name="Koehrsen M."/>
            <person name="Alvarado L."/>
            <person name="Berlin A."/>
            <person name="Chapman S.B."/>
            <person name="Chen Z."/>
            <person name="Freedman E."/>
            <person name="Gellesch M."/>
            <person name="Goldberg J."/>
            <person name="Griggs A."/>
            <person name="Gujja S."/>
            <person name="Heilman E.R."/>
            <person name="Heiman D."/>
            <person name="Hepburn T."/>
            <person name="Howarth C."/>
            <person name="Jen D."/>
            <person name="Larson L."/>
            <person name="Mehta T."/>
            <person name="Neiman D."/>
            <person name="Pearson M."/>
            <person name="Roberts A."/>
            <person name="Saif S."/>
            <person name="Shea T."/>
            <person name="Shenoy N."/>
            <person name="Sisk P."/>
            <person name="Stolte C."/>
            <person name="Sykes S."/>
            <person name="Walk T."/>
            <person name="White J."/>
            <person name="Yandava C."/>
            <person name="Haas B."/>
            <person name="Nusbaum C."/>
            <person name="Birren B."/>
        </authorList>
    </citation>
    <scope>NUCLEOTIDE SEQUENCE [LARGE SCALE GENOMIC DNA]</scope>
    <source>
        <strain evidence="5">R3-111a-1</strain>
    </source>
</reference>
<dbReference type="GeneID" id="20353536"/>
<evidence type="ECO:0000313" key="5">
    <source>
        <dbReference type="Proteomes" id="UP000006039"/>
    </source>
</evidence>
<keyword evidence="5" id="KW-1185">Reference proteome</keyword>
<feature type="region of interest" description="Disordered" evidence="1">
    <location>
        <begin position="835"/>
        <end position="869"/>
    </location>
</feature>
<accession>J3PHU7</accession>
<dbReference type="OrthoDB" id="2958217at2759"/>
<feature type="compositionally biased region" description="Basic and acidic residues" evidence="1">
    <location>
        <begin position="836"/>
        <end position="866"/>
    </location>
</feature>
<dbReference type="PANTHER" id="PTHR33112">
    <property type="entry name" value="DOMAIN PROTEIN, PUTATIVE-RELATED"/>
    <property type="match status" value="1"/>
</dbReference>
<evidence type="ECO:0000313" key="3">
    <source>
        <dbReference type="EMBL" id="EJT69459.1"/>
    </source>
</evidence>
<dbReference type="RefSeq" id="XP_009229244.1">
    <property type="nucleotide sequence ID" value="XM_009230980.1"/>
</dbReference>
<dbReference type="STRING" id="644352.J3PHU7"/>
<proteinExistence type="predicted"/>
<dbReference type="HOGENOM" id="CLU_002639_9_0_1"/>
<reference evidence="3" key="2">
    <citation type="submission" date="2010-07" db="EMBL/GenBank/DDBJ databases">
        <authorList>
            <consortium name="The Broad Institute Genome Sequencing Platform"/>
            <consortium name="Broad Institute Genome Sequencing Center for Infectious Disease"/>
            <person name="Ma L.-J."/>
            <person name="Dead R."/>
            <person name="Young S."/>
            <person name="Zeng Q."/>
            <person name="Koehrsen M."/>
            <person name="Alvarado L."/>
            <person name="Berlin A."/>
            <person name="Chapman S.B."/>
            <person name="Chen Z."/>
            <person name="Freedman E."/>
            <person name="Gellesch M."/>
            <person name="Goldberg J."/>
            <person name="Griggs A."/>
            <person name="Gujja S."/>
            <person name="Heilman E.R."/>
            <person name="Heiman D."/>
            <person name="Hepburn T."/>
            <person name="Howarth C."/>
            <person name="Jen D."/>
            <person name="Larson L."/>
            <person name="Mehta T."/>
            <person name="Neiman D."/>
            <person name="Pearson M."/>
            <person name="Roberts A."/>
            <person name="Saif S."/>
            <person name="Shea T."/>
            <person name="Shenoy N."/>
            <person name="Sisk P."/>
            <person name="Stolte C."/>
            <person name="Sykes S."/>
            <person name="Walk T."/>
            <person name="White J."/>
            <person name="Yandava C."/>
            <person name="Haas B."/>
            <person name="Nusbaum C."/>
            <person name="Birren B."/>
        </authorList>
    </citation>
    <scope>NUCLEOTIDE SEQUENCE</scope>
    <source>
        <strain evidence="3">R3-111a-1</strain>
    </source>
</reference>
<dbReference type="Proteomes" id="UP000006039">
    <property type="component" value="Unassembled WGS sequence"/>
</dbReference>
<dbReference type="Pfam" id="PF06985">
    <property type="entry name" value="HET"/>
    <property type="match status" value="1"/>
</dbReference>
<protein>
    <recommendedName>
        <fullName evidence="2">Heterokaryon incompatibility domain-containing protein</fullName>
    </recommendedName>
</protein>
<dbReference type="EnsemblFungi" id="EJT69459">
    <property type="protein sequence ID" value="EJT69459"/>
    <property type="gene ID" value="GGTG_13078"/>
</dbReference>
<dbReference type="VEuPathDB" id="FungiDB:GGTG_13078"/>
<dbReference type="InterPro" id="IPR010730">
    <property type="entry name" value="HET"/>
</dbReference>
<dbReference type="AlphaFoldDB" id="J3PHU7"/>
<sequence length="964" mass="106105">METGDDYNYDEAIVTTETLEALASIACFDDAEPTGGLFTEFGDGMSLLPDMQGVRSIQRLFARLPYLVMRLKGLLFSAAKGPTESPSPNPAQDATGATFCRYCTWAFDRGLRGLAPGGGAAEPTYKNSDGGIYYHLVAVTDWPTFEFKYERGCSFCVFLCEAINEYGKDWTEQLWHPNKPTRVQVWVAHHLSTHRSFGTDQPRVSHNQNEGRYFAAVRVLCKGMADAKGVWRPDAKNPPLCNVLGAGNARVACAFRPQASPSTGDKELSELAQMGVLPGAPASKLVESQLEFLKNTIGTPPSTCRAAGSYLPKRLLDLGPDDTCSPILVETAALDQASRQDIMAYAALSYCWGPQDASKQLKTTAESLKHHLDGKGLDAMSPVMLDAVRVCRWLKIRYLWIDALCIVQGDQADWEEQSGDMGRVFQNAWVTICAAGSRSCQSGFLSPEERWSVTGPLPYRSPLDPSGRLHIDLRAVDPARLRSGSVATCTTSLLKEDLEFCQWFSRAWVFQEMALSQRKVIFGVGMLYSQLGDMIFCENGTSGQIKAHEPETSPFYLPHLDDRTLSGNRQMVFALWNSIVTAFTERLRKLTDKEDVLPALSGLASSFEAVLGDRYLAGLWQSDLHAGLLWTSARPPFFQPSLSGLLDELASGKGTSLCASAPSWSWASRRRSELWGLGFTSYSRPRGPRAHLRPEFELVEAHVAAGGGNPFGRVSVGSSLVLMGRLTPLPPIIYRSVSLSRLLRHSGTLFRGFGDGRYVHINADWQWPVAQPSSIPRDGSNGMEEDGEGGEGSDQAEHLSEAAYSKLVLCNSDLEIENGLRLMVISSNCTNVPDEETVHWTEPGESRPEEHPVQESEPPLESKGRTYQDMPESPDVWVSHCGLWPVGQDAHEFATHFEDGELDWAAATRVCANPNQGRDCWGIVLCPVPDQPGKYWRVGNFFSRAAMGGLSIFAAQETERIELV</sequence>
<evidence type="ECO:0000313" key="4">
    <source>
        <dbReference type="EnsemblFungi" id="EJT69459"/>
    </source>
</evidence>
<evidence type="ECO:0000259" key="2">
    <source>
        <dbReference type="Pfam" id="PF06985"/>
    </source>
</evidence>
<organism evidence="3">
    <name type="scientific">Gaeumannomyces tritici (strain R3-111a-1)</name>
    <name type="common">Wheat and barley take-all root rot fungus</name>
    <name type="synonym">Gaeumannomyces graminis var. tritici</name>
    <dbReference type="NCBI Taxonomy" id="644352"/>
    <lineage>
        <taxon>Eukaryota</taxon>
        <taxon>Fungi</taxon>
        <taxon>Dikarya</taxon>
        <taxon>Ascomycota</taxon>
        <taxon>Pezizomycotina</taxon>
        <taxon>Sordariomycetes</taxon>
        <taxon>Sordariomycetidae</taxon>
        <taxon>Magnaporthales</taxon>
        <taxon>Magnaporthaceae</taxon>
        <taxon>Gaeumannomyces</taxon>
    </lineage>
</organism>
<gene>
    <name evidence="4" type="primary">20353536</name>
    <name evidence="3" type="ORF">GGTG_13078</name>
</gene>
<dbReference type="eggNOG" id="ENOG502SNKA">
    <property type="taxonomic scope" value="Eukaryota"/>
</dbReference>
<reference evidence="4" key="4">
    <citation type="journal article" date="2015" name="G3 (Bethesda)">
        <title>Genome sequences of three phytopathogenic species of the Magnaporthaceae family of fungi.</title>
        <authorList>
            <person name="Okagaki L.H."/>
            <person name="Nunes C.C."/>
            <person name="Sailsbery J."/>
            <person name="Clay B."/>
            <person name="Brown D."/>
            <person name="John T."/>
            <person name="Oh Y."/>
            <person name="Young N."/>
            <person name="Fitzgerald M."/>
            <person name="Haas B.J."/>
            <person name="Zeng Q."/>
            <person name="Young S."/>
            <person name="Adiconis X."/>
            <person name="Fan L."/>
            <person name="Levin J.Z."/>
            <person name="Mitchell T.K."/>
            <person name="Okubara P.A."/>
            <person name="Farman M.L."/>
            <person name="Kohn L.M."/>
            <person name="Birren B."/>
            <person name="Ma L.-J."/>
            <person name="Dean R.A."/>
        </authorList>
    </citation>
    <scope>NUCLEOTIDE SEQUENCE</scope>
    <source>
        <strain evidence="4">R3-111a-1</strain>
    </source>
</reference>